<accession>A0A1Y2IF18</accession>
<dbReference type="EMBL" id="KZ084124">
    <property type="protein sequence ID" value="OSC99775.1"/>
    <property type="molecule type" value="Genomic_DNA"/>
</dbReference>
<dbReference type="AlphaFoldDB" id="A0A1Y2IF18"/>
<dbReference type="Proteomes" id="UP000193067">
    <property type="component" value="Unassembled WGS sequence"/>
</dbReference>
<organism evidence="1 2">
    <name type="scientific">Trametes coccinea (strain BRFM310)</name>
    <name type="common">Pycnoporus coccineus</name>
    <dbReference type="NCBI Taxonomy" id="1353009"/>
    <lineage>
        <taxon>Eukaryota</taxon>
        <taxon>Fungi</taxon>
        <taxon>Dikarya</taxon>
        <taxon>Basidiomycota</taxon>
        <taxon>Agaricomycotina</taxon>
        <taxon>Agaricomycetes</taxon>
        <taxon>Polyporales</taxon>
        <taxon>Polyporaceae</taxon>
        <taxon>Trametes</taxon>
    </lineage>
</organism>
<name>A0A1Y2IF18_TRAC3</name>
<keyword evidence="2" id="KW-1185">Reference proteome</keyword>
<reference evidence="1 2" key="1">
    <citation type="journal article" date="2015" name="Biotechnol. Biofuels">
        <title>Enhanced degradation of softwood versus hardwood by the white-rot fungus Pycnoporus coccineus.</title>
        <authorList>
            <person name="Couturier M."/>
            <person name="Navarro D."/>
            <person name="Chevret D."/>
            <person name="Henrissat B."/>
            <person name="Piumi F."/>
            <person name="Ruiz-Duenas F.J."/>
            <person name="Martinez A.T."/>
            <person name="Grigoriev I.V."/>
            <person name="Riley R."/>
            <person name="Lipzen A."/>
            <person name="Berrin J.G."/>
            <person name="Master E.R."/>
            <person name="Rosso M.N."/>
        </authorList>
    </citation>
    <scope>NUCLEOTIDE SEQUENCE [LARGE SCALE GENOMIC DNA]</scope>
    <source>
        <strain evidence="1 2">BRFM310</strain>
    </source>
</reference>
<evidence type="ECO:0000313" key="2">
    <source>
        <dbReference type="Proteomes" id="UP000193067"/>
    </source>
</evidence>
<protein>
    <submittedName>
        <fullName evidence="1">Uncharacterized protein</fullName>
    </submittedName>
</protein>
<evidence type="ECO:0000313" key="1">
    <source>
        <dbReference type="EMBL" id="OSC99775.1"/>
    </source>
</evidence>
<gene>
    <name evidence="1" type="ORF">PYCCODRAFT_1453609</name>
</gene>
<dbReference type="OrthoDB" id="3244206at2759"/>
<sequence length="290" mass="32420">MASIPPRTGPPQARVDKLVKHITQQDADYSNIHFHRTVYSYVKDKIVPTASSSACPPLPVIVYAIRNILEPTCLPALVPRLLQLLAHLEAIRTDSANKIRTILDLDASSSDSGAHNTPSLSKEDREVLETLVRPSRLQAQRTIFRKLIHGCCMLHIHHLWRTFDPNRDPPLTAAIIDYFPAFLTRDPDPDLRASCARALAERPWHHALSPAELEENRAVGVQAAEFMVGAARYVEDPHGYCEEHALDPGASFDELFPPPDPETISATIMRFVEKVELAYDTLQSILDDSE</sequence>
<proteinExistence type="predicted"/>